<dbReference type="Pfam" id="PF26056">
    <property type="entry name" value="DUF8017"/>
    <property type="match status" value="1"/>
</dbReference>
<dbReference type="Proteomes" id="UP001160334">
    <property type="component" value="Unassembled WGS sequence"/>
</dbReference>
<name>A0ABT6MH73_9NOCA</name>
<feature type="transmembrane region" description="Helical" evidence="2">
    <location>
        <begin position="122"/>
        <end position="143"/>
    </location>
</feature>
<evidence type="ECO:0000313" key="5">
    <source>
        <dbReference type="Proteomes" id="UP001160334"/>
    </source>
</evidence>
<dbReference type="EMBL" id="JARXVC010000015">
    <property type="protein sequence ID" value="MDH6283668.1"/>
    <property type="molecule type" value="Genomic_DNA"/>
</dbReference>
<sequence>MSRCLAPSRRVSLRYYRLTASGTEGSTTPLHTLVGCLSDCRFSTRQTRGADLHKVLNAAGRGIVSRALYAWSEHSRPASRIGPPTRLGYAGPAGRGDVTVSMTRLGGTVSETPARRRFLFSLLRLAATIAVAYGVILLIPRLAALGPEAPDSTDLRSALAQPTRAASKSTTPPPPLPQGFPSMQFPPPKIDVGPGQPQPIATKFGLTYDIPPDWDNRWGAVAGWSNHEGPIVTLGSVGRFGYDYCPDIDGSRMAMTGVTGRNGTDIDSAAREQVSLAQEIFTNDQGAEPTVEITGPMSFEVSGRPAVRYTATITDIPPNNRCTPPSAVVDVVATPAYATAEVMVLVAEAHQGISGALAPSTLDGVISSVRAS</sequence>
<keyword evidence="5" id="KW-1185">Reference proteome</keyword>
<organism evidence="4 5">
    <name type="scientific">Prescottella agglutinans</name>
    <dbReference type="NCBI Taxonomy" id="1644129"/>
    <lineage>
        <taxon>Bacteria</taxon>
        <taxon>Bacillati</taxon>
        <taxon>Actinomycetota</taxon>
        <taxon>Actinomycetes</taxon>
        <taxon>Mycobacteriales</taxon>
        <taxon>Nocardiaceae</taxon>
        <taxon>Prescottella</taxon>
    </lineage>
</organism>
<evidence type="ECO:0000256" key="2">
    <source>
        <dbReference type="SAM" id="Phobius"/>
    </source>
</evidence>
<proteinExistence type="predicted"/>
<accession>A0ABT6MH73</accession>
<evidence type="ECO:0000256" key="1">
    <source>
        <dbReference type="SAM" id="MobiDB-lite"/>
    </source>
</evidence>
<gene>
    <name evidence="4" type="ORF">M2280_004919</name>
</gene>
<feature type="region of interest" description="Disordered" evidence="1">
    <location>
        <begin position="150"/>
        <end position="193"/>
    </location>
</feature>
<protein>
    <recommendedName>
        <fullName evidence="3">DUF8017 domain-containing protein</fullName>
    </recommendedName>
</protein>
<evidence type="ECO:0000313" key="4">
    <source>
        <dbReference type="EMBL" id="MDH6283668.1"/>
    </source>
</evidence>
<keyword evidence="2" id="KW-0812">Transmembrane</keyword>
<comment type="caution">
    <text evidence="4">The sequence shown here is derived from an EMBL/GenBank/DDBJ whole genome shotgun (WGS) entry which is preliminary data.</text>
</comment>
<feature type="compositionally biased region" description="Pro residues" evidence="1">
    <location>
        <begin position="171"/>
        <end position="189"/>
    </location>
</feature>
<dbReference type="InterPro" id="IPR058330">
    <property type="entry name" value="DUF8017"/>
</dbReference>
<reference evidence="4 5" key="1">
    <citation type="submission" date="2023-04" db="EMBL/GenBank/DDBJ databases">
        <title>Forest soil microbial communities from Buena Vista Peninsula, Colon Province, Panama.</title>
        <authorList>
            <person name="Bouskill N."/>
        </authorList>
    </citation>
    <scope>NUCLEOTIDE SEQUENCE [LARGE SCALE GENOMIC DNA]</scope>
    <source>
        <strain evidence="4 5">CFH S0262</strain>
    </source>
</reference>
<keyword evidence="2" id="KW-1133">Transmembrane helix</keyword>
<feature type="domain" description="DUF8017" evidence="3">
    <location>
        <begin position="200"/>
        <end position="371"/>
    </location>
</feature>
<evidence type="ECO:0000259" key="3">
    <source>
        <dbReference type="Pfam" id="PF26056"/>
    </source>
</evidence>
<keyword evidence="2" id="KW-0472">Membrane</keyword>